<organism evidence="1">
    <name type="scientific">uncultured Caudovirales phage</name>
    <dbReference type="NCBI Taxonomy" id="2100421"/>
    <lineage>
        <taxon>Viruses</taxon>
        <taxon>Duplodnaviria</taxon>
        <taxon>Heunggongvirae</taxon>
        <taxon>Uroviricota</taxon>
        <taxon>Caudoviricetes</taxon>
        <taxon>Peduoviridae</taxon>
        <taxon>Maltschvirus</taxon>
        <taxon>Maltschvirus maltsch</taxon>
    </lineage>
</organism>
<dbReference type="EMBL" id="LR796751">
    <property type="protein sequence ID" value="CAB4163602.1"/>
    <property type="molecule type" value="Genomic_DNA"/>
</dbReference>
<proteinExistence type="predicted"/>
<accession>A0A6J5MMI1</accession>
<reference evidence="1" key="1">
    <citation type="submission" date="2020-04" db="EMBL/GenBank/DDBJ databases">
        <authorList>
            <person name="Chiriac C."/>
            <person name="Salcher M."/>
            <person name="Ghai R."/>
            <person name="Kavagutti S V."/>
        </authorList>
    </citation>
    <scope>NUCLEOTIDE SEQUENCE</scope>
</reference>
<evidence type="ECO:0000313" key="1">
    <source>
        <dbReference type="EMBL" id="CAB4146210.1"/>
    </source>
</evidence>
<gene>
    <name evidence="4" type="ORF">UFOVP1147_58</name>
    <name evidence="5" type="ORF">UFOVP1594_54</name>
    <name evidence="1" type="ORF">UFOVP484_15</name>
    <name evidence="2" type="ORF">UFOVP808_31</name>
    <name evidence="3" type="ORF">UFOVP994_54</name>
</gene>
<evidence type="ECO:0000313" key="4">
    <source>
        <dbReference type="EMBL" id="CAB4186541.1"/>
    </source>
</evidence>
<dbReference type="EMBL" id="LR797096">
    <property type="protein sequence ID" value="CAB4186541.1"/>
    <property type="molecule type" value="Genomic_DNA"/>
</dbReference>
<evidence type="ECO:0000313" key="5">
    <source>
        <dbReference type="EMBL" id="CAB4217659.1"/>
    </source>
</evidence>
<sequence length="79" mass="8454">MLEKVISVDLIEVIENGSVQVRTKTAIMEDGKQISGAFHRHVVAPGDDYSREDGRVKAICAATHTTAVVSAYQVAAKGI</sequence>
<dbReference type="EMBL" id="LR796463">
    <property type="protein sequence ID" value="CAB4146210.1"/>
    <property type="molecule type" value="Genomic_DNA"/>
</dbReference>
<name>A0A6J5MMI1_9CAUD</name>
<evidence type="ECO:0000313" key="3">
    <source>
        <dbReference type="EMBL" id="CAB4175996.1"/>
    </source>
</evidence>
<dbReference type="EMBL" id="LR796930">
    <property type="protein sequence ID" value="CAB4175996.1"/>
    <property type="molecule type" value="Genomic_DNA"/>
</dbReference>
<protein>
    <submittedName>
        <fullName evidence="1">Uncharacterized protein</fullName>
    </submittedName>
</protein>
<dbReference type="EMBL" id="LR797458">
    <property type="protein sequence ID" value="CAB4217659.1"/>
    <property type="molecule type" value="Genomic_DNA"/>
</dbReference>
<evidence type="ECO:0000313" key="2">
    <source>
        <dbReference type="EMBL" id="CAB4163602.1"/>
    </source>
</evidence>